<dbReference type="EMBL" id="CM000158">
    <property type="protein sequence ID" value="EDW90394.2"/>
    <property type="molecule type" value="Genomic_DNA"/>
</dbReference>
<proteinExistence type="predicted"/>
<feature type="region of interest" description="Disordered" evidence="1">
    <location>
        <begin position="243"/>
        <end position="276"/>
    </location>
</feature>
<dbReference type="HOGENOM" id="CLU_017142_0_0_1"/>
<accession>B4PAI6</accession>
<feature type="compositionally biased region" description="Basic and acidic residues" evidence="1">
    <location>
        <begin position="243"/>
        <end position="274"/>
    </location>
</feature>
<dbReference type="KEGG" id="dya:Dyak_GE12661"/>
<evidence type="ECO:0000256" key="1">
    <source>
        <dbReference type="SAM" id="MobiDB-lite"/>
    </source>
</evidence>
<dbReference type="OrthoDB" id="7869358at2759"/>
<sequence>MRKKALQGHRSAGRENNPPQFRRGGCQDYRSQRAETYPSIPTGKPHCDPNKNEATTRLASNLAADGSGRPFDMVKDDVLLAWQQSPHKDTLGFYGVGSPTHQPESVVFNQVVAACLVKVNGGGTQRRVSKQAKKSFPRDMLAEKNHIPQNCKPFILNRQALQSDLQQIPHVQQQLDPRKAFEVLYCPDSPQVTRDSTRVARHLYTGISRDQVFDMEPARRKDPRGLRRRHWYCPPDCLEPRQPQHEWPKNKLDPHPLNKEFRNCPQEKEEHKSTEPINYDHLYSRILKCFEQKHCPDPLCEPYEKCCKPKRSHGKDNQGGGDSQIPRGDLGDPTGEEKRETGEDGKDKVTGVRDEGTVDKEDGKDKIKITNKKSNNDGNRNIDINTEEDIYTEKERDKDIVNENAKQTDKKRHQEPDKRKEKVKKNKKEKYKEREKKRGKENIEYEKDDLDKYKNQNKKKNKIKISEDIKNEVDKVSENKEGNNKPKRNEPEEPPRFSEMERRKTQPEIPSEWEHERPSKRGTSVDEYEFPALEIVRNEAVVPTCKLKVPPKRKKRNREKNFCKDTPKKTCPPCPPAGCQCEICNFMDRPYNEREAPFMREMRRAEQRRQLRTYYRQMCHQELIRDRRRPEYRAPNHQCDPICCSNFLCQNPRLAEHCDCLGAVQELQNLLSDAKDNEDHSRLLLRVDNLRKRVCQRMCDSILA</sequence>
<keyword evidence="3" id="KW-1185">Reference proteome</keyword>
<dbReference type="AlphaFoldDB" id="B4PAI6"/>
<feature type="region of interest" description="Disordered" evidence="1">
    <location>
        <begin position="310"/>
        <end position="524"/>
    </location>
</feature>
<dbReference type="Proteomes" id="UP000002282">
    <property type="component" value="Chromosome 2R"/>
</dbReference>
<gene>
    <name evidence="2" type="primary">Dyak\GE12661</name>
    <name evidence="2" type="synonym">dyak_GLEANR_12896</name>
    <name evidence="2" type="synonym">GE12661</name>
    <name evidence="2" type="ORF">Dyak_GE12661</name>
</gene>
<feature type="compositionally biased region" description="Polar residues" evidence="1">
    <location>
        <begin position="372"/>
        <end position="384"/>
    </location>
</feature>
<evidence type="ECO:0000313" key="2">
    <source>
        <dbReference type="EMBL" id="EDW90394.2"/>
    </source>
</evidence>
<protein>
    <submittedName>
        <fullName evidence="2">Uncharacterized protein</fullName>
    </submittedName>
</protein>
<feature type="region of interest" description="Disordered" evidence="1">
    <location>
        <begin position="1"/>
        <end position="53"/>
    </location>
</feature>
<reference evidence="2 3" key="1">
    <citation type="journal article" date="2007" name="Nature">
        <title>Evolution of genes and genomes on the Drosophila phylogeny.</title>
        <authorList>
            <consortium name="Drosophila 12 Genomes Consortium"/>
            <person name="Clark A.G."/>
            <person name="Eisen M.B."/>
            <person name="Smith D.R."/>
            <person name="Bergman C.M."/>
            <person name="Oliver B."/>
            <person name="Markow T.A."/>
            <person name="Kaufman T.C."/>
            <person name="Kellis M."/>
            <person name="Gelbart W."/>
            <person name="Iyer V.N."/>
            <person name="Pollard D.A."/>
            <person name="Sackton T.B."/>
            <person name="Larracuente A.M."/>
            <person name="Singh N.D."/>
            <person name="Abad J.P."/>
            <person name="Abt D.N."/>
            <person name="Adryan B."/>
            <person name="Aguade M."/>
            <person name="Akashi H."/>
            <person name="Anderson W.W."/>
            <person name="Aquadro C.F."/>
            <person name="Ardell D.H."/>
            <person name="Arguello R."/>
            <person name="Artieri C.G."/>
            <person name="Barbash D.A."/>
            <person name="Barker D."/>
            <person name="Barsanti P."/>
            <person name="Batterham P."/>
            <person name="Batzoglou S."/>
            <person name="Begun D."/>
            <person name="Bhutkar A."/>
            <person name="Blanco E."/>
            <person name="Bosak S.A."/>
            <person name="Bradley R.K."/>
            <person name="Brand A.D."/>
            <person name="Brent M.R."/>
            <person name="Brooks A.N."/>
            <person name="Brown R.H."/>
            <person name="Butlin R.K."/>
            <person name="Caggese C."/>
            <person name="Calvi B.R."/>
            <person name="Bernardo de Carvalho A."/>
            <person name="Caspi A."/>
            <person name="Castrezana S."/>
            <person name="Celniker S.E."/>
            <person name="Chang J.L."/>
            <person name="Chapple C."/>
            <person name="Chatterji S."/>
            <person name="Chinwalla A."/>
            <person name="Civetta A."/>
            <person name="Clifton S.W."/>
            <person name="Comeron J.M."/>
            <person name="Costello J.C."/>
            <person name="Coyne J.A."/>
            <person name="Daub J."/>
            <person name="David R.G."/>
            <person name="Delcher A.L."/>
            <person name="Delehaunty K."/>
            <person name="Do C.B."/>
            <person name="Ebling H."/>
            <person name="Edwards K."/>
            <person name="Eickbush T."/>
            <person name="Evans J.D."/>
            <person name="Filipski A."/>
            <person name="Findeiss S."/>
            <person name="Freyhult E."/>
            <person name="Fulton L."/>
            <person name="Fulton R."/>
            <person name="Garcia A.C."/>
            <person name="Gardiner A."/>
            <person name="Garfield D.A."/>
            <person name="Garvin B.E."/>
            <person name="Gibson G."/>
            <person name="Gilbert D."/>
            <person name="Gnerre S."/>
            <person name="Godfrey J."/>
            <person name="Good R."/>
            <person name="Gotea V."/>
            <person name="Gravely B."/>
            <person name="Greenberg A.J."/>
            <person name="Griffiths-Jones S."/>
            <person name="Gross S."/>
            <person name="Guigo R."/>
            <person name="Gustafson E.A."/>
            <person name="Haerty W."/>
            <person name="Hahn M.W."/>
            <person name="Halligan D.L."/>
            <person name="Halpern A.L."/>
            <person name="Halter G.M."/>
            <person name="Han M.V."/>
            <person name="Heger A."/>
            <person name="Hillier L."/>
            <person name="Hinrichs A.S."/>
            <person name="Holmes I."/>
            <person name="Hoskins R.A."/>
            <person name="Hubisz M.J."/>
            <person name="Hultmark D."/>
            <person name="Huntley M.A."/>
            <person name="Jaffe D.B."/>
            <person name="Jagadeeshan S."/>
            <person name="Jeck W.R."/>
            <person name="Johnson J."/>
            <person name="Jones C.D."/>
            <person name="Jordan W.C."/>
            <person name="Karpen G.H."/>
            <person name="Kataoka E."/>
            <person name="Keightley P.D."/>
            <person name="Kheradpour P."/>
            <person name="Kirkness E.F."/>
            <person name="Koerich L.B."/>
            <person name="Kristiansen K."/>
            <person name="Kudrna D."/>
            <person name="Kulathinal R.J."/>
            <person name="Kumar S."/>
            <person name="Kwok R."/>
            <person name="Lander E."/>
            <person name="Langley C.H."/>
            <person name="Lapoint R."/>
            <person name="Lazzaro B.P."/>
            <person name="Lee S.J."/>
            <person name="Levesque L."/>
            <person name="Li R."/>
            <person name="Lin C.F."/>
            <person name="Lin M.F."/>
            <person name="Lindblad-Toh K."/>
            <person name="Llopart A."/>
            <person name="Long M."/>
            <person name="Low L."/>
            <person name="Lozovsky E."/>
            <person name="Lu J."/>
            <person name="Luo M."/>
            <person name="Machado C.A."/>
            <person name="Makalowski W."/>
            <person name="Marzo M."/>
            <person name="Matsuda M."/>
            <person name="Matzkin L."/>
            <person name="McAllister B."/>
            <person name="McBride C.S."/>
            <person name="McKernan B."/>
            <person name="McKernan K."/>
            <person name="Mendez-Lago M."/>
            <person name="Minx P."/>
            <person name="Mollenhauer M.U."/>
            <person name="Montooth K."/>
            <person name="Mount S.M."/>
            <person name="Mu X."/>
            <person name="Myers E."/>
            <person name="Negre B."/>
            <person name="Newfeld S."/>
            <person name="Nielsen R."/>
            <person name="Noor M.A."/>
            <person name="O'Grady P."/>
            <person name="Pachter L."/>
            <person name="Papaceit M."/>
            <person name="Parisi M.J."/>
            <person name="Parisi M."/>
            <person name="Parts L."/>
            <person name="Pedersen J.S."/>
            <person name="Pesole G."/>
            <person name="Phillippy A.M."/>
            <person name="Ponting C.P."/>
            <person name="Pop M."/>
            <person name="Porcelli D."/>
            <person name="Powell J.R."/>
            <person name="Prohaska S."/>
            <person name="Pruitt K."/>
            <person name="Puig M."/>
            <person name="Quesneville H."/>
            <person name="Ram K.R."/>
            <person name="Rand D."/>
            <person name="Rasmussen M.D."/>
            <person name="Reed L.K."/>
            <person name="Reenan R."/>
            <person name="Reily A."/>
            <person name="Remington K.A."/>
            <person name="Rieger T.T."/>
            <person name="Ritchie M.G."/>
            <person name="Robin C."/>
            <person name="Rogers Y.H."/>
            <person name="Rohde C."/>
            <person name="Rozas J."/>
            <person name="Rubenfield M.J."/>
            <person name="Ruiz A."/>
            <person name="Russo S."/>
            <person name="Salzberg S.L."/>
            <person name="Sanchez-Gracia A."/>
            <person name="Saranga D.J."/>
            <person name="Sato H."/>
            <person name="Schaeffer S.W."/>
            <person name="Schatz M.C."/>
            <person name="Schlenke T."/>
            <person name="Schwartz R."/>
            <person name="Segarra C."/>
            <person name="Singh R.S."/>
            <person name="Sirot L."/>
            <person name="Sirota M."/>
            <person name="Sisneros N.B."/>
            <person name="Smith C.D."/>
            <person name="Smith T.F."/>
            <person name="Spieth J."/>
            <person name="Stage D.E."/>
            <person name="Stark A."/>
            <person name="Stephan W."/>
            <person name="Strausberg R.L."/>
            <person name="Strempel S."/>
            <person name="Sturgill D."/>
            <person name="Sutton G."/>
            <person name="Sutton G.G."/>
            <person name="Tao W."/>
            <person name="Teichmann S."/>
            <person name="Tobari Y.N."/>
            <person name="Tomimura Y."/>
            <person name="Tsolas J.M."/>
            <person name="Valente V.L."/>
            <person name="Venter E."/>
            <person name="Venter J.C."/>
            <person name="Vicario S."/>
            <person name="Vieira F.G."/>
            <person name="Vilella A.J."/>
            <person name="Villasante A."/>
            <person name="Walenz B."/>
            <person name="Wang J."/>
            <person name="Wasserman M."/>
            <person name="Watts T."/>
            <person name="Wilson D."/>
            <person name="Wilson R.K."/>
            <person name="Wing R.A."/>
            <person name="Wolfner M.F."/>
            <person name="Wong A."/>
            <person name="Wong G.K."/>
            <person name="Wu C.I."/>
            <person name="Wu G."/>
            <person name="Yamamoto D."/>
            <person name="Yang H.P."/>
            <person name="Yang S.P."/>
            <person name="Yorke J.A."/>
            <person name="Yoshida K."/>
            <person name="Zdobnov E."/>
            <person name="Zhang P."/>
            <person name="Zhang Y."/>
            <person name="Zimin A.V."/>
            <person name="Baldwin J."/>
            <person name="Abdouelleil A."/>
            <person name="Abdulkadir J."/>
            <person name="Abebe A."/>
            <person name="Abera B."/>
            <person name="Abreu J."/>
            <person name="Acer S.C."/>
            <person name="Aftuck L."/>
            <person name="Alexander A."/>
            <person name="An P."/>
            <person name="Anderson E."/>
            <person name="Anderson S."/>
            <person name="Arachi H."/>
            <person name="Azer M."/>
            <person name="Bachantsang P."/>
            <person name="Barry A."/>
            <person name="Bayul T."/>
            <person name="Berlin A."/>
            <person name="Bessette D."/>
            <person name="Bloom T."/>
            <person name="Blye J."/>
            <person name="Boguslavskiy L."/>
            <person name="Bonnet C."/>
            <person name="Boukhgalter B."/>
            <person name="Bourzgui I."/>
            <person name="Brown A."/>
            <person name="Cahill P."/>
            <person name="Channer S."/>
            <person name="Cheshatsang Y."/>
            <person name="Chuda L."/>
            <person name="Citroen M."/>
            <person name="Collymore A."/>
            <person name="Cooke P."/>
            <person name="Costello M."/>
            <person name="D'Aco K."/>
            <person name="Daza R."/>
            <person name="De Haan G."/>
            <person name="DeGray S."/>
            <person name="DeMaso C."/>
            <person name="Dhargay N."/>
            <person name="Dooley K."/>
            <person name="Dooley E."/>
            <person name="Doricent M."/>
            <person name="Dorje P."/>
            <person name="Dorjee K."/>
            <person name="Dupes A."/>
            <person name="Elong R."/>
            <person name="Falk J."/>
            <person name="Farina A."/>
            <person name="Faro S."/>
            <person name="Ferguson D."/>
            <person name="Fisher S."/>
            <person name="Foley C.D."/>
            <person name="Franke A."/>
            <person name="Friedrich D."/>
            <person name="Gadbois L."/>
            <person name="Gearin G."/>
            <person name="Gearin C.R."/>
            <person name="Giannoukos G."/>
            <person name="Goode T."/>
            <person name="Graham J."/>
            <person name="Grandbois E."/>
            <person name="Grewal S."/>
            <person name="Gyaltsen K."/>
            <person name="Hafez N."/>
            <person name="Hagos B."/>
            <person name="Hall J."/>
            <person name="Henson C."/>
            <person name="Hollinger A."/>
            <person name="Honan T."/>
            <person name="Huard M.D."/>
            <person name="Hughes L."/>
            <person name="Hurhula B."/>
            <person name="Husby M.E."/>
            <person name="Kamat A."/>
            <person name="Kanga B."/>
            <person name="Kashin S."/>
            <person name="Khazanovich D."/>
            <person name="Kisner P."/>
            <person name="Lance K."/>
            <person name="Lara M."/>
            <person name="Lee W."/>
            <person name="Lennon N."/>
            <person name="Letendre F."/>
            <person name="LeVine R."/>
            <person name="Lipovsky A."/>
            <person name="Liu X."/>
            <person name="Liu J."/>
            <person name="Liu S."/>
            <person name="Lokyitsang T."/>
            <person name="Lokyitsang Y."/>
            <person name="Lubonja R."/>
            <person name="Lui A."/>
            <person name="MacDonald P."/>
            <person name="Magnisalis V."/>
            <person name="Maru K."/>
            <person name="Matthews C."/>
            <person name="McCusker W."/>
            <person name="McDonough S."/>
            <person name="Mehta T."/>
            <person name="Meldrim J."/>
            <person name="Meneus L."/>
            <person name="Mihai O."/>
            <person name="Mihalev A."/>
            <person name="Mihova T."/>
            <person name="Mittelman R."/>
            <person name="Mlenga V."/>
            <person name="Montmayeur A."/>
            <person name="Mulrain L."/>
            <person name="Navidi A."/>
            <person name="Naylor J."/>
            <person name="Negash T."/>
            <person name="Nguyen T."/>
            <person name="Nguyen N."/>
            <person name="Nicol R."/>
            <person name="Norbu C."/>
            <person name="Norbu N."/>
            <person name="Novod N."/>
            <person name="O'Neill B."/>
            <person name="Osman S."/>
            <person name="Markiewicz E."/>
            <person name="Oyono O.L."/>
            <person name="Patti C."/>
            <person name="Phunkhang P."/>
            <person name="Pierre F."/>
            <person name="Priest M."/>
            <person name="Raghuraman S."/>
            <person name="Rege F."/>
            <person name="Reyes R."/>
            <person name="Rise C."/>
            <person name="Rogov P."/>
            <person name="Ross K."/>
            <person name="Ryan E."/>
            <person name="Settipalli S."/>
            <person name="Shea T."/>
            <person name="Sherpa N."/>
            <person name="Shi L."/>
            <person name="Shih D."/>
            <person name="Sparrow T."/>
            <person name="Spaulding J."/>
            <person name="Stalker J."/>
            <person name="Stange-Thomann N."/>
            <person name="Stavropoulos S."/>
            <person name="Stone C."/>
            <person name="Strader C."/>
            <person name="Tesfaye S."/>
            <person name="Thomson T."/>
            <person name="Thoulutsang Y."/>
            <person name="Thoulutsang D."/>
            <person name="Topham K."/>
            <person name="Topping I."/>
            <person name="Tsamla T."/>
            <person name="Vassiliev H."/>
            <person name="Vo A."/>
            <person name="Wangchuk T."/>
            <person name="Wangdi T."/>
            <person name="Weiand M."/>
            <person name="Wilkinson J."/>
            <person name="Wilson A."/>
            <person name="Yadav S."/>
            <person name="Young G."/>
            <person name="Yu Q."/>
            <person name="Zembek L."/>
            <person name="Zhong D."/>
            <person name="Zimmer A."/>
            <person name="Zwirko Z."/>
            <person name="Jaffe D.B."/>
            <person name="Alvarez P."/>
            <person name="Brockman W."/>
            <person name="Butler J."/>
            <person name="Chin C."/>
            <person name="Gnerre S."/>
            <person name="Grabherr M."/>
            <person name="Kleber M."/>
            <person name="Mauceli E."/>
            <person name="MacCallum I."/>
        </authorList>
    </citation>
    <scope>NUCLEOTIDE SEQUENCE [LARGE SCALE GENOMIC DNA]</scope>
    <source>
        <strain evidence="3">Tai18E2 / Tucson 14021-0261.01</strain>
    </source>
</reference>
<evidence type="ECO:0000313" key="3">
    <source>
        <dbReference type="Proteomes" id="UP000002282"/>
    </source>
</evidence>
<name>B4PAI6_DROYA</name>
<organism evidence="2 3">
    <name type="scientific">Drosophila yakuba</name>
    <name type="common">Fruit fly</name>
    <dbReference type="NCBI Taxonomy" id="7245"/>
    <lineage>
        <taxon>Eukaryota</taxon>
        <taxon>Metazoa</taxon>
        <taxon>Ecdysozoa</taxon>
        <taxon>Arthropoda</taxon>
        <taxon>Hexapoda</taxon>
        <taxon>Insecta</taxon>
        <taxon>Pterygota</taxon>
        <taxon>Neoptera</taxon>
        <taxon>Endopterygota</taxon>
        <taxon>Diptera</taxon>
        <taxon>Brachycera</taxon>
        <taxon>Muscomorpha</taxon>
        <taxon>Ephydroidea</taxon>
        <taxon>Drosophilidae</taxon>
        <taxon>Drosophila</taxon>
        <taxon>Sophophora</taxon>
    </lineage>
</organism>
<feature type="compositionally biased region" description="Basic and acidic residues" evidence="1">
    <location>
        <begin position="464"/>
        <end position="519"/>
    </location>
</feature>
<feature type="compositionally biased region" description="Basic and acidic residues" evidence="1">
    <location>
        <begin position="391"/>
        <end position="420"/>
    </location>
</feature>
<reference evidence="2 3" key="2">
    <citation type="journal article" date="2007" name="PLoS Biol.">
        <title>Principles of genome evolution in the Drosophila melanogaster species group.</title>
        <authorList>
            <person name="Ranz J.M."/>
            <person name="Maurin D."/>
            <person name="Chan Y.S."/>
            <person name="von Grotthuss M."/>
            <person name="Hillier L.W."/>
            <person name="Roote J."/>
            <person name="Ashburner M."/>
            <person name="Bergman C.M."/>
        </authorList>
    </citation>
    <scope>NUCLEOTIDE SEQUENCE [LARGE SCALE GENOMIC DNA]</scope>
    <source>
        <strain evidence="3">Tai18E2 / Tucson 14021-0261.01</strain>
    </source>
</reference>
<feature type="compositionally biased region" description="Basic and acidic residues" evidence="1">
    <location>
        <begin position="430"/>
        <end position="454"/>
    </location>
</feature>
<feature type="compositionally biased region" description="Basic and acidic residues" evidence="1">
    <location>
        <begin position="335"/>
        <end position="368"/>
    </location>
</feature>